<protein>
    <submittedName>
        <fullName evidence="1">Uncharacterized protein</fullName>
    </submittedName>
</protein>
<dbReference type="OrthoDB" id="3763505at2759"/>
<evidence type="ECO:0000313" key="1">
    <source>
        <dbReference type="EMBL" id="KAF2397672.1"/>
    </source>
</evidence>
<dbReference type="EMBL" id="ML996702">
    <property type="protein sequence ID" value="KAF2397672.1"/>
    <property type="molecule type" value="Genomic_DNA"/>
</dbReference>
<evidence type="ECO:0000313" key="2">
    <source>
        <dbReference type="Proteomes" id="UP000799640"/>
    </source>
</evidence>
<reference evidence="1" key="1">
    <citation type="journal article" date="2020" name="Stud. Mycol.">
        <title>101 Dothideomycetes genomes: a test case for predicting lifestyles and emergence of pathogens.</title>
        <authorList>
            <person name="Haridas S."/>
            <person name="Albert R."/>
            <person name="Binder M."/>
            <person name="Bloem J."/>
            <person name="Labutti K."/>
            <person name="Salamov A."/>
            <person name="Andreopoulos B."/>
            <person name="Baker S."/>
            <person name="Barry K."/>
            <person name="Bills G."/>
            <person name="Bluhm B."/>
            <person name="Cannon C."/>
            <person name="Castanera R."/>
            <person name="Culley D."/>
            <person name="Daum C."/>
            <person name="Ezra D."/>
            <person name="Gonzalez J."/>
            <person name="Henrissat B."/>
            <person name="Kuo A."/>
            <person name="Liang C."/>
            <person name="Lipzen A."/>
            <person name="Lutzoni F."/>
            <person name="Magnuson J."/>
            <person name="Mondo S."/>
            <person name="Nolan M."/>
            <person name="Ohm R."/>
            <person name="Pangilinan J."/>
            <person name="Park H.-J."/>
            <person name="Ramirez L."/>
            <person name="Alfaro M."/>
            <person name="Sun H."/>
            <person name="Tritt A."/>
            <person name="Yoshinaga Y."/>
            <person name="Zwiers L.-H."/>
            <person name="Turgeon B."/>
            <person name="Goodwin S."/>
            <person name="Spatafora J."/>
            <person name="Crous P."/>
            <person name="Grigoriev I."/>
        </authorList>
    </citation>
    <scope>NUCLEOTIDE SEQUENCE</scope>
    <source>
        <strain evidence="1">CBS 262.69</strain>
    </source>
</reference>
<accession>A0A6G1HNV5</accession>
<dbReference type="Proteomes" id="UP000799640">
    <property type="component" value="Unassembled WGS sequence"/>
</dbReference>
<dbReference type="AlphaFoldDB" id="A0A6G1HNV5"/>
<gene>
    <name evidence="1" type="ORF">EJ06DRAFT_532667</name>
</gene>
<sequence>KGSAKRAKTYSNWDSLLVTHATTSHQSVRRFTSVSRRGLVLSAAYGPTGIR</sequence>
<feature type="non-terminal residue" evidence="1">
    <location>
        <position position="1"/>
    </location>
</feature>
<keyword evidence="2" id="KW-1185">Reference proteome</keyword>
<name>A0A6G1HNV5_9PEZI</name>
<proteinExistence type="predicted"/>
<organism evidence="1 2">
    <name type="scientific">Trichodelitschia bisporula</name>
    <dbReference type="NCBI Taxonomy" id="703511"/>
    <lineage>
        <taxon>Eukaryota</taxon>
        <taxon>Fungi</taxon>
        <taxon>Dikarya</taxon>
        <taxon>Ascomycota</taxon>
        <taxon>Pezizomycotina</taxon>
        <taxon>Dothideomycetes</taxon>
        <taxon>Dothideomycetes incertae sedis</taxon>
        <taxon>Phaeotrichales</taxon>
        <taxon>Phaeotrichaceae</taxon>
        <taxon>Trichodelitschia</taxon>
    </lineage>
</organism>